<name>A0A6G0TSF1_APHGL</name>
<feature type="transmembrane region" description="Helical" evidence="6">
    <location>
        <begin position="161"/>
        <end position="180"/>
    </location>
</feature>
<feature type="transmembrane region" description="Helical" evidence="6">
    <location>
        <begin position="355"/>
        <end position="373"/>
    </location>
</feature>
<dbReference type="InterPro" id="IPR013604">
    <property type="entry name" value="7TM_chemorcpt"/>
</dbReference>
<comment type="caution">
    <text evidence="6">Lacks conserved residue(s) required for the propagation of feature annotation.</text>
</comment>
<keyword evidence="4 6" id="KW-1133">Transmembrane helix</keyword>
<evidence type="ECO:0000313" key="8">
    <source>
        <dbReference type="Proteomes" id="UP000475862"/>
    </source>
</evidence>
<dbReference type="GO" id="GO:0007165">
    <property type="term" value="P:signal transduction"/>
    <property type="evidence" value="ECO:0007669"/>
    <property type="project" value="UniProtKB-KW"/>
</dbReference>
<keyword evidence="8" id="KW-1185">Reference proteome</keyword>
<dbReference type="AlphaFoldDB" id="A0A6G0TSF1"/>
<reference evidence="7 8" key="1">
    <citation type="submission" date="2019-08" db="EMBL/GenBank/DDBJ databases">
        <title>The genome of the soybean aphid Biotype 1, its phylome, world population structure and adaptation to the North American continent.</title>
        <authorList>
            <person name="Giordano R."/>
            <person name="Donthu R.K."/>
            <person name="Hernandez A.G."/>
            <person name="Wright C.L."/>
            <person name="Zimin A.V."/>
        </authorList>
    </citation>
    <scope>NUCLEOTIDE SEQUENCE [LARGE SCALE GENOMIC DNA]</scope>
    <source>
        <tissue evidence="7">Whole aphids</tissue>
    </source>
</reference>
<evidence type="ECO:0000256" key="3">
    <source>
        <dbReference type="ARBA" id="ARBA00022692"/>
    </source>
</evidence>
<dbReference type="GO" id="GO:0050909">
    <property type="term" value="P:sensory perception of taste"/>
    <property type="evidence" value="ECO:0007669"/>
    <property type="project" value="InterPro"/>
</dbReference>
<evidence type="ECO:0000313" key="7">
    <source>
        <dbReference type="EMBL" id="KAE9537579.1"/>
    </source>
</evidence>
<accession>A0A6G0TSF1</accession>
<sequence>MKIDKRTGDVHDDGCYEYMRLTHTLAVCCGLPITRRRISNVGERCNRNSDEVRGHKYAFDWCVVPVWLAYTALDAFIVYYNYLEASGYVGASLRKCFEDSYCFAVIELANRNLGPFSALMCTMFYGRQHKAASLAGTERVLAFIRETDRDKSASLSAAAKYYSAAMMVAYVALIWLYTAAVPVAVIFLYCINALGQIAVYNLVTFQYYVLGRGYARIDRLLEVEAVGHHARRSLATRVARLARVADDFGRQVSHLNRSYSIMLLFKWPYNVVRIVMVVFRIIELSSTVQGTHQFARIAAVLIANRTAASLQKLKLHHGSHLDLDVKKTINIFWIQLNARKINSTIGGFSIVNMDLMKAICGVIATYFLVLIEFKSQKGKSKPLYYIWN</sequence>
<comment type="subcellular location">
    <subcellularLocation>
        <location evidence="1 6">Cell membrane</location>
        <topology evidence="1 6">Multi-pass membrane protein</topology>
    </subcellularLocation>
</comment>
<keyword evidence="2 6" id="KW-1003">Cell membrane</keyword>
<keyword evidence="5 6" id="KW-0472">Membrane</keyword>
<dbReference type="GO" id="GO:0005886">
    <property type="term" value="C:plasma membrane"/>
    <property type="evidence" value="ECO:0007669"/>
    <property type="project" value="UniProtKB-SubCell"/>
</dbReference>
<evidence type="ECO:0000256" key="4">
    <source>
        <dbReference type="ARBA" id="ARBA00022989"/>
    </source>
</evidence>
<evidence type="ECO:0000256" key="6">
    <source>
        <dbReference type="RuleBase" id="RU363108"/>
    </source>
</evidence>
<keyword evidence="6" id="KW-0675">Receptor</keyword>
<gene>
    <name evidence="7" type="ORF">AGLY_006602</name>
</gene>
<evidence type="ECO:0000256" key="1">
    <source>
        <dbReference type="ARBA" id="ARBA00004651"/>
    </source>
</evidence>
<dbReference type="EMBL" id="VYZN01000018">
    <property type="protein sequence ID" value="KAE9537579.1"/>
    <property type="molecule type" value="Genomic_DNA"/>
</dbReference>
<protein>
    <recommendedName>
        <fullName evidence="6">Gustatory receptor</fullName>
    </recommendedName>
</protein>
<comment type="function">
    <text evidence="6">Gustatory receptor which mediates acceptance or avoidance behavior, depending on its substrates.</text>
</comment>
<evidence type="ECO:0000256" key="2">
    <source>
        <dbReference type="ARBA" id="ARBA00022475"/>
    </source>
</evidence>
<evidence type="ECO:0000256" key="5">
    <source>
        <dbReference type="ARBA" id="ARBA00023136"/>
    </source>
</evidence>
<organism evidence="7 8">
    <name type="scientific">Aphis glycines</name>
    <name type="common">Soybean aphid</name>
    <dbReference type="NCBI Taxonomy" id="307491"/>
    <lineage>
        <taxon>Eukaryota</taxon>
        <taxon>Metazoa</taxon>
        <taxon>Ecdysozoa</taxon>
        <taxon>Arthropoda</taxon>
        <taxon>Hexapoda</taxon>
        <taxon>Insecta</taxon>
        <taxon>Pterygota</taxon>
        <taxon>Neoptera</taxon>
        <taxon>Paraneoptera</taxon>
        <taxon>Hemiptera</taxon>
        <taxon>Sternorrhyncha</taxon>
        <taxon>Aphidomorpha</taxon>
        <taxon>Aphidoidea</taxon>
        <taxon>Aphididae</taxon>
        <taxon>Aphidini</taxon>
        <taxon>Aphis</taxon>
        <taxon>Aphis</taxon>
    </lineage>
</organism>
<comment type="similarity">
    <text evidence="6">Belongs to the insect chemoreceptor superfamily. Gustatory receptor (GR) family.</text>
</comment>
<comment type="caution">
    <text evidence="7">The sequence shown here is derived from an EMBL/GenBank/DDBJ whole genome shotgun (WGS) entry which is preliminary data.</text>
</comment>
<dbReference type="Proteomes" id="UP000475862">
    <property type="component" value="Unassembled WGS sequence"/>
</dbReference>
<proteinExistence type="inferred from homology"/>
<keyword evidence="3 6" id="KW-0812">Transmembrane</keyword>
<dbReference type="OrthoDB" id="6366728at2759"/>
<keyword evidence="6" id="KW-0807">Transducer</keyword>
<dbReference type="Pfam" id="PF08395">
    <property type="entry name" value="7tm_7"/>
    <property type="match status" value="1"/>
</dbReference>